<keyword evidence="3" id="KW-1185">Reference proteome</keyword>
<comment type="caution">
    <text evidence="2">The sequence shown here is derived from an EMBL/GenBank/DDBJ whole genome shotgun (WGS) entry which is preliminary data.</text>
</comment>
<gene>
    <name evidence="2" type="ORF">HaLaN_05889</name>
</gene>
<accession>A0A699YJZ1</accession>
<dbReference type="Proteomes" id="UP000485058">
    <property type="component" value="Unassembled WGS sequence"/>
</dbReference>
<evidence type="ECO:0000313" key="3">
    <source>
        <dbReference type="Proteomes" id="UP000485058"/>
    </source>
</evidence>
<sequence length="138" mass="15325">MASQLNNNSCTLRLQPVWPIPPCTLVEALLVTLLCVVSCRHTTEEQDEQTMPPSMCQEQQGWASARSIAAEALQQTQQVPALLRLLRSQPDSKVMLQLSTLQDAEGLVGYLHPILAWLAWLWHGWAVSPVAQLSGTWP</sequence>
<keyword evidence="1" id="KW-0732">Signal</keyword>
<name>A0A699YJZ1_HAELA</name>
<dbReference type="EMBL" id="BLLF01000325">
    <property type="protein sequence ID" value="GFH10557.1"/>
    <property type="molecule type" value="Genomic_DNA"/>
</dbReference>
<dbReference type="AlphaFoldDB" id="A0A699YJZ1"/>
<evidence type="ECO:0000256" key="1">
    <source>
        <dbReference type="SAM" id="SignalP"/>
    </source>
</evidence>
<feature type="chain" id="PRO_5025549846" evidence="1">
    <location>
        <begin position="40"/>
        <end position="138"/>
    </location>
</feature>
<reference evidence="2 3" key="1">
    <citation type="submission" date="2020-02" db="EMBL/GenBank/DDBJ databases">
        <title>Draft genome sequence of Haematococcus lacustris strain NIES-144.</title>
        <authorList>
            <person name="Morimoto D."/>
            <person name="Nakagawa S."/>
            <person name="Yoshida T."/>
            <person name="Sawayama S."/>
        </authorList>
    </citation>
    <scope>NUCLEOTIDE SEQUENCE [LARGE SCALE GENOMIC DNA]</scope>
    <source>
        <strain evidence="2 3">NIES-144</strain>
    </source>
</reference>
<protein>
    <submittedName>
        <fullName evidence="2">Uncharacterized protein</fullName>
    </submittedName>
</protein>
<feature type="signal peptide" evidence="1">
    <location>
        <begin position="1"/>
        <end position="39"/>
    </location>
</feature>
<organism evidence="2 3">
    <name type="scientific">Haematococcus lacustris</name>
    <name type="common">Green alga</name>
    <name type="synonym">Haematococcus pluvialis</name>
    <dbReference type="NCBI Taxonomy" id="44745"/>
    <lineage>
        <taxon>Eukaryota</taxon>
        <taxon>Viridiplantae</taxon>
        <taxon>Chlorophyta</taxon>
        <taxon>core chlorophytes</taxon>
        <taxon>Chlorophyceae</taxon>
        <taxon>CS clade</taxon>
        <taxon>Chlamydomonadales</taxon>
        <taxon>Haematococcaceae</taxon>
        <taxon>Haematococcus</taxon>
    </lineage>
</organism>
<evidence type="ECO:0000313" key="2">
    <source>
        <dbReference type="EMBL" id="GFH10557.1"/>
    </source>
</evidence>
<proteinExistence type="predicted"/>